<dbReference type="SUPFAM" id="SSF63829">
    <property type="entry name" value="Calcium-dependent phosphotriesterase"/>
    <property type="match status" value="1"/>
</dbReference>
<name>A0A660LDT3_9ACTN</name>
<accession>A0A660LDT3</accession>
<organism evidence="7 8">
    <name type="scientific">Solirubrobacter pauli</name>
    <dbReference type="NCBI Taxonomy" id="166793"/>
    <lineage>
        <taxon>Bacteria</taxon>
        <taxon>Bacillati</taxon>
        <taxon>Actinomycetota</taxon>
        <taxon>Thermoleophilia</taxon>
        <taxon>Solirubrobacterales</taxon>
        <taxon>Solirubrobacteraceae</taxon>
        <taxon>Solirubrobacter</taxon>
    </lineage>
</organism>
<evidence type="ECO:0000313" key="7">
    <source>
        <dbReference type="EMBL" id="RKQ92789.1"/>
    </source>
</evidence>
<dbReference type="PANTHER" id="PTHR40274">
    <property type="entry name" value="VIRGINIAMYCIN B LYASE"/>
    <property type="match status" value="1"/>
</dbReference>
<dbReference type="GO" id="GO:0042995">
    <property type="term" value="C:cell projection"/>
    <property type="evidence" value="ECO:0007669"/>
    <property type="project" value="UniProtKB-SubCell"/>
</dbReference>
<evidence type="ECO:0000256" key="2">
    <source>
        <dbReference type="ARBA" id="ARBA00004496"/>
    </source>
</evidence>
<dbReference type="OrthoDB" id="9812926at2"/>
<keyword evidence="3" id="KW-0963">Cytoplasm</keyword>
<comment type="caution">
    <text evidence="7">The sequence shown here is derived from an EMBL/GenBank/DDBJ whole genome shotgun (WGS) entry which is preliminary data.</text>
</comment>
<evidence type="ECO:0000256" key="5">
    <source>
        <dbReference type="SAM" id="MobiDB-lite"/>
    </source>
</evidence>
<dbReference type="RefSeq" id="WP_121250559.1">
    <property type="nucleotide sequence ID" value="NZ_RBIL01000001.1"/>
</dbReference>
<gene>
    <name evidence="7" type="ORF">C8N24_2644</name>
</gene>
<dbReference type="EMBL" id="RBIL01000001">
    <property type="protein sequence ID" value="RKQ92789.1"/>
    <property type="molecule type" value="Genomic_DNA"/>
</dbReference>
<keyword evidence="4" id="KW-0966">Cell projection</keyword>
<dbReference type="Gene3D" id="2.130.10.10">
    <property type="entry name" value="YVTN repeat-like/Quinoprotein amine dehydrogenase"/>
    <property type="match status" value="1"/>
</dbReference>
<feature type="region of interest" description="Disordered" evidence="5">
    <location>
        <begin position="263"/>
        <end position="283"/>
    </location>
</feature>
<dbReference type="InterPro" id="IPR051344">
    <property type="entry name" value="Vgb"/>
</dbReference>
<dbReference type="InterPro" id="IPR036116">
    <property type="entry name" value="FN3_sf"/>
</dbReference>
<evidence type="ECO:0000259" key="6">
    <source>
        <dbReference type="Pfam" id="PF22544"/>
    </source>
</evidence>
<keyword evidence="8" id="KW-1185">Reference proteome</keyword>
<evidence type="ECO:0000256" key="4">
    <source>
        <dbReference type="ARBA" id="ARBA00023273"/>
    </source>
</evidence>
<evidence type="ECO:0000256" key="3">
    <source>
        <dbReference type="ARBA" id="ARBA00022490"/>
    </source>
</evidence>
<dbReference type="AlphaFoldDB" id="A0A660LDT3"/>
<sequence length="560" mass="56169">MYTLASAASDPAEIVLGPDGNLWFTERAGRIGRITPAGVITEFAVPTAGAQPTDITVGPDGHLWFTDPGAQRVGRITTSGVITELAVPTVPKDITVAAGHLWYGGSAVGRVTTSGVVTSFPVQADGLARGPDDHLWFTRTAANAVGRMLIEPAATLSATSAAFGTPLVGTTSDRTLTLENTGTAELTVSSVSLTGATAFSLAAGTTCAAATVLAPGGTCDVALTFAPTLPGGHAGTVTIADDAGGAPRTIALSGTGTPLPPTAATGAASATAPTTATFSGLADPNHAPTEAWFEYGTTTAYGTATARQGIGAGAGGVPVSARVGDLAPATTYHVRLVTQSAGGTTRGSDVTFTTADAPPTPPVDPPPPASAPVTITSAPSPISAARSVTIAFTSPTGAAQCRLDRGPWIACASPYTLNGLLAGNHVLTVRAIDASGAPSAQLTEARFQTNPNAPAIRLRDPSTVTVPASGVVPLHVRCSTKEGAGQGACTGTASLRLGRSILGRGAFRAAAGATARVPVKLSAKAVRRLGRQARVTVAFDVRDLAGNRRTATASRVLRRR</sequence>
<protein>
    <submittedName>
        <fullName evidence="7">ASPM-SPD-2-Hydin domain-containing protein</fullName>
    </submittedName>
</protein>
<reference evidence="7 8" key="1">
    <citation type="submission" date="2018-10" db="EMBL/GenBank/DDBJ databases">
        <title>Genomic Encyclopedia of Archaeal and Bacterial Type Strains, Phase II (KMG-II): from individual species to whole genera.</title>
        <authorList>
            <person name="Goeker M."/>
        </authorList>
    </citation>
    <scope>NUCLEOTIDE SEQUENCE [LARGE SCALE GENOMIC DNA]</scope>
    <source>
        <strain evidence="7 8">DSM 14954</strain>
    </source>
</reference>
<feature type="domain" description="HYDIN/VesB/CFA65-like Ig-like" evidence="6">
    <location>
        <begin position="158"/>
        <end position="254"/>
    </location>
</feature>
<dbReference type="NCBIfam" id="NF012200">
    <property type="entry name" value="choice_anch_D"/>
    <property type="match status" value="1"/>
</dbReference>
<dbReference type="SUPFAM" id="SSF49265">
    <property type="entry name" value="Fibronectin type III"/>
    <property type="match status" value="1"/>
</dbReference>
<proteinExistence type="predicted"/>
<feature type="compositionally biased region" description="Low complexity" evidence="5">
    <location>
        <begin position="263"/>
        <end position="277"/>
    </location>
</feature>
<dbReference type="GO" id="GO:0005737">
    <property type="term" value="C:cytoplasm"/>
    <property type="evidence" value="ECO:0007669"/>
    <property type="project" value="UniProtKB-SubCell"/>
</dbReference>
<dbReference type="Pfam" id="PF24684">
    <property type="entry name" value="Vgb_lyase"/>
    <property type="match status" value="1"/>
</dbReference>
<dbReference type="Pfam" id="PF22544">
    <property type="entry name" value="HYDIN_VesB_CFA65-like_Ig"/>
    <property type="match status" value="1"/>
</dbReference>
<comment type="subcellular location">
    <subcellularLocation>
        <location evidence="1">Cell projection</location>
    </subcellularLocation>
    <subcellularLocation>
        <location evidence="2">Cytoplasm</location>
    </subcellularLocation>
</comment>
<evidence type="ECO:0000313" key="8">
    <source>
        <dbReference type="Proteomes" id="UP000278962"/>
    </source>
</evidence>
<dbReference type="Proteomes" id="UP000278962">
    <property type="component" value="Unassembled WGS sequence"/>
</dbReference>
<evidence type="ECO:0000256" key="1">
    <source>
        <dbReference type="ARBA" id="ARBA00004316"/>
    </source>
</evidence>
<dbReference type="InterPro" id="IPR053879">
    <property type="entry name" value="HYDIN_VesB_CFA65-like_Ig"/>
</dbReference>
<dbReference type="InterPro" id="IPR015943">
    <property type="entry name" value="WD40/YVTN_repeat-like_dom_sf"/>
</dbReference>
<dbReference type="PANTHER" id="PTHR40274:SF3">
    <property type="entry name" value="VIRGINIAMYCIN B LYASE"/>
    <property type="match status" value="1"/>
</dbReference>